<keyword evidence="1" id="KW-0472">Membrane</keyword>
<sequence>MMRLGDRELDERLVTIIYSMVIFNGIPLLLFILYLILSSTVIFASALLVQLVTFLFGLAIFAPVALFTSMGALTASFTIIGVKRFLLNGSNLPAHSKQYQQQQLKVD</sequence>
<evidence type="ECO:0000313" key="3">
    <source>
        <dbReference type="Proteomes" id="UP000271098"/>
    </source>
</evidence>
<dbReference type="Proteomes" id="UP000271098">
    <property type="component" value="Unassembled WGS sequence"/>
</dbReference>
<keyword evidence="3" id="KW-1185">Reference proteome</keyword>
<organism evidence="4">
    <name type="scientific">Gongylonema pulchrum</name>
    <dbReference type="NCBI Taxonomy" id="637853"/>
    <lineage>
        <taxon>Eukaryota</taxon>
        <taxon>Metazoa</taxon>
        <taxon>Ecdysozoa</taxon>
        <taxon>Nematoda</taxon>
        <taxon>Chromadorea</taxon>
        <taxon>Rhabditida</taxon>
        <taxon>Spirurina</taxon>
        <taxon>Spiruromorpha</taxon>
        <taxon>Spiruroidea</taxon>
        <taxon>Gongylonematidae</taxon>
        <taxon>Gongylonema</taxon>
    </lineage>
</organism>
<gene>
    <name evidence="2" type="ORF">GPUH_LOCUS13517</name>
</gene>
<keyword evidence="1" id="KW-1133">Transmembrane helix</keyword>
<dbReference type="EMBL" id="UYRT01080295">
    <property type="protein sequence ID" value="VDN22452.1"/>
    <property type="molecule type" value="Genomic_DNA"/>
</dbReference>
<dbReference type="WBParaSite" id="GPUH_0001353201-mRNA-1">
    <property type="protein sequence ID" value="GPUH_0001353201-mRNA-1"/>
    <property type="gene ID" value="GPUH_0001353201"/>
</dbReference>
<reference evidence="4" key="1">
    <citation type="submission" date="2016-06" db="UniProtKB">
        <authorList>
            <consortium name="WormBaseParasite"/>
        </authorList>
    </citation>
    <scope>IDENTIFICATION</scope>
</reference>
<feature type="transmembrane region" description="Helical" evidence="1">
    <location>
        <begin position="12"/>
        <end position="36"/>
    </location>
</feature>
<protein>
    <submittedName>
        <fullName evidence="4">Transmembrane protein</fullName>
    </submittedName>
</protein>
<proteinExistence type="predicted"/>
<evidence type="ECO:0000313" key="4">
    <source>
        <dbReference type="WBParaSite" id="GPUH_0001353201-mRNA-1"/>
    </source>
</evidence>
<evidence type="ECO:0000256" key="1">
    <source>
        <dbReference type="SAM" id="Phobius"/>
    </source>
</evidence>
<reference evidence="2 3" key="2">
    <citation type="submission" date="2018-11" db="EMBL/GenBank/DDBJ databases">
        <authorList>
            <consortium name="Pathogen Informatics"/>
        </authorList>
    </citation>
    <scope>NUCLEOTIDE SEQUENCE [LARGE SCALE GENOMIC DNA]</scope>
</reference>
<name>A0A183DXS6_9BILA</name>
<keyword evidence="1" id="KW-0812">Transmembrane</keyword>
<evidence type="ECO:0000313" key="2">
    <source>
        <dbReference type="EMBL" id="VDN22452.1"/>
    </source>
</evidence>
<dbReference type="AlphaFoldDB" id="A0A183DXS6"/>
<accession>A0A183DXS6</accession>
<dbReference type="OrthoDB" id="5877332at2759"/>